<evidence type="ECO:0000256" key="2">
    <source>
        <dbReference type="ARBA" id="ARBA00022692"/>
    </source>
</evidence>
<dbReference type="EMBL" id="CAJVPY010007890">
    <property type="protein sequence ID" value="CAG8688441.1"/>
    <property type="molecule type" value="Genomic_DNA"/>
</dbReference>
<name>A0A9N9HLA4_9GLOM</name>
<keyword evidence="3 6" id="KW-1133">Transmembrane helix</keyword>
<evidence type="ECO:0000256" key="6">
    <source>
        <dbReference type="SAM" id="Phobius"/>
    </source>
</evidence>
<evidence type="ECO:0000256" key="3">
    <source>
        <dbReference type="ARBA" id="ARBA00022989"/>
    </source>
</evidence>
<gene>
    <name evidence="7" type="ORF">DERYTH_LOCUS12212</name>
</gene>
<keyword evidence="2 6" id="KW-0812">Transmembrane</keyword>
<dbReference type="Pfam" id="PF05653">
    <property type="entry name" value="Mg_trans_NIPA"/>
    <property type="match status" value="2"/>
</dbReference>
<keyword evidence="8" id="KW-1185">Reference proteome</keyword>
<feature type="transmembrane region" description="Helical" evidence="6">
    <location>
        <begin position="159"/>
        <end position="183"/>
    </location>
</feature>
<accession>A0A9N9HLA4</accession>
<organism evidence="7 8">
    <name type="scientific">Dentiscutata erythropus</name>
    <dbReference type="NCBI Taxonomy" id="1348616"/>
    <lineage>
        <taxon>Eukaryota</taxon>
        <taxon>Fungi</taxon>
        <taxon>Fungi incertae sedis</taxon>
        <taxon>Mucoromycota</taxon>
        <taxon>Glomeromycotina</taxon>
        <taxon>Glomeromycetes</taxon>
        <taxon>Diversisporales</taxon>
        <taxon>Gigasporaceae</taxon>
        <taxon>Dentiscutata</taxon>
    </lineage>
</organism>
<dbReference type="AlphaFoldDB" id="A0A9N9HLA4"/>
<feature type="transmembrane region" description="Helical" evidence="6">
    <location>
        <begin position="120"/>
        <end position="139"/>
    </location>
</feature>
<dbReference type="PANTHER" id="PTHR12570:SF86">
    <property type="entry name" value="ADR321CP"/>
    <property type="match status" value="1"/>
</dbReference>
<protein>
    <submittedName>
        <fullName evidence="7">4162_t:CDS:1</fullName>
    </submittedName>
</protein>
<evidence type="ECO:0000256" key="5">
    <source>
        <dbReference type="SAM" id="MobiDB-lite"/>
    </source>
</evidence>
<dbReference type="SUPFAM" id="SSF103481">
    <property type="entry name" value="Multidrug resistance efflux transporter EmrE"/>
    <property type="match status" value="1"/>
</dbReference>
<dbReference type="OrthoDB" id="2504919at2759"/>
<keyword evidence="4 6" id="KW-0472">Membrane</keyword>
<dbReference type="GO" id="GO:0016020">
    <property type="term" value="C:membrane"/>
    <property type="evidence" value="ECO:0007669"/>
    <property type="project" value="UniProtKB-SubCell"/>
</dbReference>
<proteinExistence type="predicted"/>
<dbReference type="InterPro" id="IPR037185">
    <property type="entry name" value="EmrE-like"/>
</dbReference>
<feature type="transmembrane region" description="Helical" evidence="6">
    <location>
        <begin position="204"/>
        <end position="225"/>
    </location>
</feature>
<feature type="transmembrane region" description="Helical" evidence="6">
    <location>
        <begin position="17"/>
        <end position="39"/>
    </location>
</feature>
<evidence type="ECO:0000256" key="4">
    <source>
        <dbReference type="ARBA" id="ARBA00023136"/>
    </source>
</evidence>
<feature type="region of interest" description="Disordered" evidence="5">
    <location>
        <begin position="406"/>
        <end position="428"/>
    </location>
</feature>
<reference evidence="7" key="1">
    <citation type="submission" date="2021-06" db="EMBL/GenBank/DDBJ databases">
        <authorList>
            <person name="Kallberg Y."/>
            <person name="Tangrot J."/>
            <person name="Rosling A."/>
        </authorList>
    </citation>
    <scope>NUCLEOTIDE SEQUENCE</scope>
    <source>
        <strain evidence="7">MA453B</strain>
    </source>
</reference>
<comment type="caution">
    <text evidence="7">The sequence shown here is derived from an EMBL/GenBank/DDBJ whole genome shotgun (WGS) entry which is preliminary data.</text>
</comment>
<feature type="transmembrane region" description="Helical" evidence="6">
    <location>
        <begin position="245"/>
        <end position="264"/>
    </location>
</feature>
<feature type="transmembrane region" description="Helical" evidence="6">
    <location>
        <begin position="303"/>
        <end position="325"/>
    </location>
</feature>
<dbReference type="Proteomes" id="UP000789405">
    <property type="component" value="Unassembled WGS sequence"/>
</dbReference>
<dbReference type="PANTHER" id="PTHR12570">
    <property type="match status" value="1"/>
</dbReference>
<feature type="transmembrane region" description="Helical" evidence="6">
    <location>
        <begin position="276"/>
        <end position="297"/>
    </location>
</feature>
<feature type="compositionally biased region" description="Basic residues" evidence="5">
    <location>
        <begin position="415"/>
        <end position="425"/>
    </location>
</feature>
<feature type="transmembrane region" description="Helical" evidence="6">
    <location>
        <begin position="90"/>
        <end position="111"/>
    </location>
</feature>
<sequence length="440" mass="49863">MTDCSTTNEPAVEPKQINLLIGITIAVSTSFIQSLGLTIQRKSHVLNENIYPKELRRSACRRPLWHLGFDTYLISNIIGSIFSIGYLPIIILAPLGAVTLIFNAFFAQLLLGDVFSRQSVIGTLFILIGAVMIAFFGVVKAQNHSLNDLIELYKRPAFIAYFSTIEFILIVVLIAAKYGEYLLNRSNRNDREFILGWHWKKFQTVLGITYGMVGGMISSQSLLFAKSGIELLLLTINCRNQFDRPLSWIIVIALIVTALLQLYYLNKGLRMCDTVILVPLSFCTYNASSIFNGLVYYDQWDELEWYQILLVILGICILLCGVLVLSWRRNVAPEEGLLTGEESRMLYGQDIEGLTELYEGEETFTRYRDLDGFSETNSPNVCQNIGNSSREILKFQEMIQEEDNHNADEKTSLLGKKHKSRRNKRSVSVGTLQEDNYGII</sequence>
<comment type="subcellular location">
    <subcellularLocation>
        <location evidence="1">Membrane</location>
        <topology evidence="1">Multi-pass membrane protein</topology>
    </subcellularLocation>
</comment>
<evidence type="ECO:0000256" key="1">
    <source>
        <dbReference type="ARBA" id="ARBA00004141"/>
    </source>
</evidence>
<dbReference type="InterPro" id="IPR008521">
    <property type="entry name" value="Mg_trans_NIPA"/>
</dbReference>
<dbReference type="GO" id="GO:0015095">
    <property type="term" value="F:magnesium ion transmembrane transporter activity"/>
    <property type="evidence" value="ECO:0007669"/>
    <property type="project" value="InterPro"/>
</dbReference>
<evidence type="ECO:0000313" key="8">
    <source>
        <dbReference type="Proteomes" id="UP000789405"/>
    </source>
</evidence>
<evidence type="ECO:0000313" key="7">
    <source>
        <dbReference type="EMBL" id="CAG8688441.1"/>
    </source>
</evidence>